<evidence type="ECO:0000313" key="2">
    <source>
        <dbReference type="Proteomes" id="UP000650533"/>
    </source>
</evidence>
<dbReference type="Proteomes" id="UP000650533">
    <property type="component" value="Chromosome 5"/>
</dbReference>
<gene>
    <name evidence="1" type="ORF">RhiXN_09386</name>
</gene>
<protein>
    <recommendedName>
        <fullName evidence="3">Reverse transcriptase Ty1/copia-type domain-containing protein</fullName>
    </recommendedName>
</protein>
<dbReference type="PANTHER" id="PTHR11439">
    <property type="entry name" value="GAG-POL-RELATED RETROTRANSPOSON"/>
    <property type="match status" value="1"/>
</dbReference>
<reference evidence="1" key="1">
    <citation type="submission" date="2020-05" db="EMBL/GenBank/DDBJ databases">
        <title>Evolutionary and genomic comparisons of hybrid uninucleate and nonhybrid Rhizoctonia fungi.</title>
        <authorList>
            <person name="Li C."/>
            <person name="Chen X."/>
        </authorList>
    </citation>
    <scope>NUCLEOTIDE SEQUENCE</scope>
    <source>
        <strain evidence="1">AG-1 IA</strain>
    </source>
</reference>
<evidence type="ECO:0008006" key="3">
    <source>
        <dbReference type="Google" id="ProtNLM"/>
    </source>
</evidence>
<dbReference type="KEGG" id="rsx:RhiXN_09386"/>
<sequence>MAIFPSRDLGKIRHFMGMKVDYNCYTQTLKISMPDYLKQLAIRFGLNKAAPKRNPISATHGLKRGPRVTDPAALSFYATAMGALLWPALTVCPEIAFTVSLLSSANHFFTKSHLNSIKHLIVFLANSADDGITYNGRRKFIKYTFADANWGSDYDGERKSQSGYVVMLAGGAIAWALKRQHSVALSTKEAKFYAVAEAIVATLTTQQNL</sequence>
<name>A0A8H8SVW9_9AGAM</name>
<dbReference type="EMBL" id="CP059662">
    <property type="protein sequence ID" value="QRW20411.1"/>
    <property type="molecule type" value="Genomic_DNA"/>
</dbReference>
<dbReference type="RefSeq" id="XP_043180648.1">
    <property type="nucleotide sequence ID" value="XM_043329202.1"/>
</dbReference>
<accession>A0A8H8SVW9</accession>
<proteinExistence type="predicted"/>
<dbReference type="GeneID" id="67031665"/>
<organism evidence="1 2">
    <name type="scientific">Rhizoctonia solani</name>
    <dbReference type="NCBI Taxonomy" id="456999"/>
    <lineage>
        <taxon>Eukaryota</taxon>
        <taxon>Fungi</taxon>
        <taxon>Dikarya</taxon>
        <taxon>Basidiomycota</taxon>
        <taxon>Agaricomycotina</taxon>
        <taxon>Agaricomycetes</taxon>
        <taxon>Cantharellales</taxon>
        <taxon>Ceratobasidiaceae</taxon>
        <taxon>Rhizoctonia</taxon>
    </lineage>
</organism>
<dbReference type="CDD" id="cd09272">
    <property type="entry name" value="RNase_HI_RT_Ty1"/>
    <property type="match status" value="1"/>
</dbReference>
<evidence type="ECO:0000313" key="1">
    <source>
        <dbReference type="EMBL" id="QRW20411.1"/>
    </source>
</evidence>
<dbReference type="AlphaFoldDB" id="A0A8H8SVW9"/>